<gene>
    <name evidence="1" type="primary">gamL</name>
    <name evidence="1" type="ORF">MUU47_11305</name>
</gene>
<name>A0ABT2E1C6_9ENTR</name>
<dbReference type="InterPro" id="IPR049911">
    <property type="entry name" value="GamL-like"/>
</dbReference>
<protein>
    <submittedName>
        <fullName evidence="1">Host nuclease inhibitor GamL</fullName>
    </submittedName>
</protein>
<proteinExistence type="predicted"/>
<comment type="caution">
    <text evidence="1">The sequence shown here is derived from an EMBL/GenBank/DDBJ whole genome shotgun (WGS) entry which is preliminary data.</text>
</comment>
<evidence type="ECO:0000313" key="1">
    <source>
        <dbReference type="EMBL" id="MCS2161694.1"/>
    </source>
</evidence>
<dbReference type="EMBL" id="JALIGE010000073">
    <property type="protein sequence ID" value="MCS2161694.1"/>
    <property type="molecule type" value="Genomic_DNA"/>
</dbReference>
<evidence type="ECO:0000313" key="2">
    <source>
        <dbReference type="Proteomes" id="UP001205357"/>
    </source>
</evidence>
<dbReference type="Proteomes" id="UP001205357">
    <property type="component" value="Unassembled WGS sequence"/>
</dbReference>
<accession>A0ABT2E1C6</accession>
<keyword evidence="2" id="KW-1185">Reference proteome</keyword>
<sequence>MNAFRAYDRIEERRWVEQQLTEEKEKWIDDLANELIAMFPTDPLAMRSLFISKEACLALIGSEAQEIYNDYISRICYARAEEEWQRRAPCPF</sequence>
<dbReference type="NCBIfam" id="NF033500">
    <property type="entry name" value="phi80_GamL"/>
    <property type="match status" value="1"/>
</dbReference>
<organism evidence="1 2">
    <name type="scientific">Scandinavium hiltneri</name>
    <dbReference type="NCBI Taxonomy" id="2926519"/>
    <lineage>
        <taxon>Bacteria</taxon>
        <taxon>Pseudomonadati</taxon>
        <taxon>Pseudomonadota</taxon>
        <taxon>Gammaproteobacteria</taxon>
        <taxon>Enterobacterales</taxon>
        <taxon>Enterobacteriaceae</taxon>
        <taxon>Scandinavium</taxon>
    </lineage>
</organism>
<reference evidence="1 2" key="1">
    <citation type="submission" date="2022-04" db="EMBL/GenBank/DDBJ databases">
        <title>Proposal of a three novel species of Scandinavium, Scandinavium hiltneri, Scandinavium manionii, Scandinavium tedordense.</title>
        <authorList>
            <person name="Maddock D.W."/>
            <person name="Brady C.L."/>
            <person name="Denman S."/>
            <person name="Arnold D."/>
        </authorList>
    </citation>
    <scope>NUCLEOTIDE SEQUENCE [LARGE SCALE GENOMIC DNA]</scope>
    <source>
        <strain evidence="1 2">H11S7</strain>
    </source>
</reference>
<dbReference type="RefSeq" id="WP_258988303.1">
    <property type="nucleotide sequence ID" value="NZ_JALIGE010000073.1"/>
</dbReference>